<comment type="caution">
    <text evidence="1">The sequence shown here is derived from an EMBL/GenBank/DDBJ whole genome shotgun (WGS) entry which is preliminary data.</text>
</comment>
<evidence type="ECO:0000313" key="2">
    <source>
        <dbReference type="Proteomes" id="UP000023152"/>
    </source>
</evidence>
<reference evidence="1 2" key="1">
    <citation type="journal article" date="2013" name="Curr. Biol.">
        <title>The Genome of the Foraminiferan Reticulomyxa filosa.</title>
        <authorList>
            <person name="Glockner G."/>
            <person name="Hulsmann N."/>
            <person name="Schleicher M."/>
            <person name="Noegel A.A."/>
            <person name="Eichinger L."/>
            <person name="Gallinger C."/>
            <person name="Pawlowski J."/>
            <person name="Sierra R."/>
            <person name="Euteneuer U."/>
            <person name="Pillet L."/>
            <person name="Moustafa A."/>
            <person name="Platzer M."/>
            <person name="Groth M."/>
            <person name="Szafranski K."/>
            <person name="Schliwa M."/>
        </authorList>
    </citation>
    <scope>NUCLEOTIDE SEQUENCE [LARGE SCALE GENOMIC DNA]</scope>
</reference>
<organism evidence="1 2">
    <name type="scientific">Reticulomyxa filosa</name>
    <dbReference type="NCBI Taxonomy" id="46433"/>
    <lineage>
        <taxon>Eukaryota</taxon>
        <taxon>Sar</taxon>
        <taxon>Rhizaria</taxon>
        <taxon>Retaria</taxon>
        <taxon>Foraminifera</taxon>
        <taxon>Monothalamids</taxon>
        <taxon>Reticulomyxidae</taxon>
        <taxon>Reticulomyxa</taxon>
    </lineage>
</organism>
<evidence type="ECO:0000313" key="1">
    <source>
        <dbReference type="EMBL" id="ETO05060.1"/>
    </source>
</evidence>
<dbReference type="AlphaFoldDB" id="X6LWF9"/>
<dbReference type="EMBL" id="ASPP01028592">
    <property type="protein sequence ID" value="ETO05060.1"/>
    <property type="molecule type" value="Genomic_DNA"/>
</dbReference>
<sequence>MKNKSMPKNNIKSKLIKFVYDQFCKFNSKEKLFIKQLEEDITMSQVLETYISLQANNYPYTTMLLKKRYYAAQKIIFDIPNNVTVNNKQQFKAHIRQLSINCKLLNEELGHLNFLCFNPIHQI</sequence>
<gene>
    <name evidence="1" type="ORF">RFI_32336</name>
</gene>
<keyword evidence="2" id="KW-1185">Reference proteome</keyword>
<protein>
    <submittedName>
        <fullName evidence="1">Uncharacterized protein</fullName>
    </submittedName>
</protein>
<proteinExistence type="predicted"/>
<name>X6LWF9_RETFI</name>
<accession>X6LWF9</accession>
<dbReference type="Proteomes" id="UP000023152">
    <property type="component" value="Unassembled WGS sequence"/>
</dbReference>